<evidence type="ECO:0000256" key="11">
    <source>
        <dbReference type="ARBA" id="ARBA00075718"/>
    </source>
</evidence>
<sequence length="1238" mass="135518">MATTANIAATIPLEPAKLWEPAHPEKTNMERFRLHVNNKFGLSLANYVELWQWSTTSIADFWSEVWHYTSVISSQQWDNVIDTSVPMDQIPVWFRGAMLNFSENLLWCRSAEKLAVIVTGEGQTIPRKLTYADLYEQVRLVAAAMRNAGIVVGDRIAAYIPNCPEAIIAMLAAVSIGAVWSSTSPDFGAIVSISSCPYQWLQTSITAQLPNPILGPFSTNLALNNFDIPQNYQGVLDRFSQIQPRILFTVNAVVYNGRAHDHLEKVKAVVDGLSTLEKVVIIPFVATHTTDGVPKSELWSTFVSTTSPTAPLTFAQLPFNHPAFILFSSGTTGKPKCIVHSAGGLLLQLKKEHVIHGDLLPDDVFFYYTTTGWMMWNWLTAGLAVGATIVLFDGSPFKPGPGALWELVESLSITHFGTSAKYIQSLQDANYRPNDHHNLSTLRAVYSTGSPLKPESFDFVYSAVKKDVLLGSITGGTDICSLFAGHNAALPVYRGEIQCRCLGMKIEAWDGQGEFLKRVVERCTVCDFFMCGQGSNGQYGMLALTSTSHLTDKPVYGQSADLVCTVSFPCMPVYMFDDADRSKYTNAYFAVYPSVWYHGDFVWMNPGTGGVVMLGRSDGTLNPAGVRFGSAEIYNVVDKFADDVEDSLCVGQKLVGMEDERVVLFLKMRDGRRFDDALAKRIKSRIRDELSARHVPVFVLEIMDIPHTINGKKVEVAVKKIISGQTVAPSGTLANPDSLQLYYNIPELQQAMKCKKAIVHKIIVPSTTHDMVNHPEGILAVARAARLASTLLQSVTTEHKAEALLRIRQVLEERRDQVFEANLLDKQHAEPLVAQETLSSSLFARLDLTGGTKYATILTGITDIISLPDPNNRVTLATRLDDGLDLYRVSCPVGVLLTIFEARPEVVVNISCLALKSSNAVILKGGKEATHTNAVLADAIREALGTLPEGNPIPKDAVQIVETREEISALLDLDRYIDLVVPRGSNSLVKFIQNNTRIPVLGHADGLCSIYVDKNADVEKAVRVITDSKTSYPAACNTVETLLLHESLLADPSIVLHRVAASLFERSVHLRCDPTTHAALAHLFPATSPHASLFSVSTPADYDTEFLALTMAVRAVGGVEEAVAHVNEHGSKHTDAIVTEDAAIADYFLTSVDAAGVYLNASTRFADGFRYGFGAEVGVSTNKTHARGPVGLEGLVIYKYRIYGNGHATTDYSGSGPDTRTYLHQTIPEAEYKVGRRG</sequence>
<evidence type="ECO:0000313" key="17">
    <source>
        <dbReference type="Proteomes" id="UP000268093"/>
    </source>
</evidence>
<dbReference type="EC" id="1.2.1.41" evidence="3"/>
<evidence type="ECO:0000256" key="9">
    <source>
        <dbReference type="ARBA" id="ARBA00059423"/>
    </source>
</evidence>
<dbReference type="Pfam" id="PF16177">
    <property type="entry name" value="ACAS_N"/>
    <property type="match status" value="1"/>
</dbReference>
<evidence type="ECO:0000313" key="16">
    <source>
        <dbReference type="EMBL" id="RUP47354.1"/>
    </source>
</evidence>
<gene>
    <name evidence="16" type="ORF">BC936DRAFT_145824</name>
</gene>
<feature type="domain" description="Aldehyde dehydrogenase" evidence="13">
    <location>
        <begin position="779"/>
        <end position="1051"/>
    </location>
</feature>
<keyword evidence="7" id="KW-0560">Oxidoreductase</keyword>
<evidence type="ECO:0000256" key="3">
    <source>
        <dbReference type="ARBA" id="ARBA00013002"/>
    </source>
</evidence>
<dbReference type="InterPro" id="IPR042099">
    <property type="entry name" value="ANL_N_sf"/>
</dbReference>
<dbReference type="InterPro" id="IPR000965">
    <property type="entry name" value="GPR_dom"/>
</dbReference>
<dbReference type="UniPathway" id="UPA00098">
    <property type="reaction ID" value="UER00360"/>
</dbReference>
<dbReference type="AlphaFoldDB" id="A0A433D906"/>
<dbReference type="SUPFAM" id="SSF53720">
    <property type="entry name" value="ALDH-like"/>
    <property type="match status" value="1"/>
</dbReference>
<feature type="domain" description="AMP-dependent synthetase/ligase" evidence="14">
    <location>
        <begin position="240"/>
        <end position="480"/>
    </location>
</feature>
<dbReference type="Gene3D" id="3.40.309.10">
    <property type="entry name" value="Aldehyde Dehydrogenase, Chain A, domain 2"/>
    <property type="match status" value="1"/>
</dbReference>
<dbReference type="Gene3D" id="3.30.300.30">
    <property type="match status" value="1"/>
</dbReference>
<dbReference type="PANTHER" id="PTHR42921">
    <property type="entry name" value="ACETOACETYL-COA SYNTHETASE"/>
    <property type="match status" value="1"/>
</dbReference>
<evidence type="ECO:0000259" key="13">
    <source>
        <dbReference type="Pfam" id="PF00171"/>
    </source>
</evidence>
<dbReference type="GO" id="GO:0004350">
    <property type="term" value="F:glutamate-5-semialdehyde dehydrogenase activity"/>
    <property type="evidence" value="ECO:0007669"/>
    <property type="project" value="UniProtKB-EC"/>
</dbReference>
<evidence type="ECO:0000259" key="14">
    <source>
        <dbReference type="Pfam" id="PF00501"/>
    </source>
</evidence>
<reference evidence="16 17" key="1">
    <citation type="journal article" date="2018" name="New Phytol.">
        <title>Phylogenomics of Endogonaceae and evolution of mycorrhizas within Mucoromycota.</title>
        <authorList>
            <person name="Chang Y."/>
            <person name="Desiro A."/>
            <person name="Na H."/>
            <person name="Sandor L."/>
            <person name="Lipzen A."/>
            <person name="Clum A."/>
            <person name="Barry K."/>
            <person name="Grigoriev I.V."/>
            <person name="Martin F.M."/>
            <person name="Stajich J.E."/>
            <person name="Smith M.E."/>
            <person name="Bonito G."/>
            <person name="Spatafora J.W."/>
        </authorList>
    </citation>
    <scope>NUCLEOTIDE SEQUENCE [LARGE SCALE GENOMIC DNA]</scope>
    <source>
        <strain evidence="16 17">GMNB39</strain>
    </source>
</reference>
<dbReference type="InterPro" id="IPR016162">
    <property type="entry name" value="Ald_DH_N"/>
</dbReference>
<evidence type="ECO:0000256" key="12">
    <source>
        <dbReference type="ARBA" id="ARBA00077451"/>
    </source>
</evidence>
<dbReference type="InterPro" id="IPR016163">
    <property type="entry name" value="Ald_DH_C"/>
</dbReference>
<comment type="caution">
    <text evidence="16">The sequence shown here is derived from an EMBL/GenBank/DDBJ whole genome shotgun (WGS) entry which is preliminary data.</text>
</comment>
<name>A0A433D906_9FUNG</name>
<dbReference type="SUPFAM" id="SSF56801">
    <property type="entry name" value="Acetyl-CoA synthetase-like"/>
    <property type="match status" value="1"/>
</dbReference>
<dbReference type="InterPro" id="IPR016161">
    <property type="entry name" value="Ald_DH/histidinol_DH"/>
</dbReference>
<dbReference type="HAMAP" id="MF_00412">
    <property type="entry name" value="ProA"/>
    <property type="match status" value="1"/>
</dbReference>
<dbReference type="Pfam" id="PF00171">
    <property type="entry name" value="Aldedh"/>
    <property type="match status" value="1"/>
</dbReference>
<comment type="similarity">
    <text evidence="10">Belongs to the gamma-glutamyl phosphate reductase family.</text>
</comment>
<feature type="domain" description="AMP-dependent synthetase/ligase" evidence="14">
    <location>
        <begin position="118"/>
        <end position="188"/>
    </location>
</feature>
<evidence type="ECO:0000256" key="8">
    <source>
        <dbReference type="ARBA" id="ARBA00049024"/>
    </source>
</evidence>
<evidence type="ECO:0000256" key="10">
    <source>
        <dbReference type="ARBA" id="ARBA00060997"/>
    </source>
</evidence>
<evidence type="ECO:0000256" key="5">
    <source>
        <dbReference type="ARBA" id="ARBA00022650"/>
    </source>
</evidence>
<dbReference type="PANTHER" id="PTHR42921:SF1">
    <property type="entry name" value="ACETOACETYL-COA SYNTHETASE"/>
    <property type="match status" value="1"/>
</dbReference>
<proteinExistence type="inferred from homology"/>
<dbReference type="NCBIfam" id="TIGR00407">
    <property type="entry name" value="proA"/>
    <property type="match status" value="1"/>
</dbReference>
<dbReference type="EMBL" id="RBNI01004634">
    <property type="protein sequence ID" value="RUP47354.1"/>
    <property type="molecule type" value="Genomic_DNA"/>
</dbReference>
<feature type="domain" description="Acetyl-coenzyme A synthetase N-terminal" evidence="15">
    <location>
        <begin position="47"/>
        <end position="104"/>
    </location>
</feature>
<comment type="function">
    <text evidence="9">Catalyzes the NADPH dependent reduction of L-gamma-glutamyl 5-phosphate into L-glutamate 5-semialdehyde and phosphate. The product spontaneously undergoes cyclization to form 1-pyrroline-5-carboxylate.</text>
</comment>
<comment type="catalytic activity">
    <reaction evidence="8">
        <text>L-glutamate 5-semialdehyde + phosphate + NADP(+) = L-glutamyl 5-phosphate + NADPH + H(+)</text>
        <dbReference type="Rhea" id="RHEA:19541"/>
        <dbReference type="ChEBI" id="CHEBI:15378"/>
        <dbReference type="ChEBI" id="CHEBI:43474"/>
        <dbReference type="ChEBI" id="CHEBI:57783"/>
        <dbReference type="ChEBI" id="CHEBI:58066"/>
        <dbReference type="ChEBI" id="CHEBI:58274"/>
        <dbReference type="ChEBI" id="CHEBI:58349"/>
        <dbReference type="EC" id="1.2.1.41"/>
    </reaction>
</comment>
<evidence type="ECO:0000256" key="2">
    <source>
        <dbReference type="ARBA" id="ARBA00006432"/>
    </source>
</evidence>
<evidence type="ECO:0000259" key="15">
    <source>
        <dbReference type="Pfam" id="PF16177"/>
    </source>
</evidence>
<keyword evidence="5" id="KW-0641">Proline biosynthesis</keyword>
<dbReference type="FunFam" id="3.40.309.10:FF:000006">
    <property type="entry name" value="Gamma-glutamyl phosphate reductase"/>
    <property type="match status" value="1"/>
</dbReference>
<dbReference type="InterPro" id="IPR000873">
    <property type="entry name" value="AMP-dep_synth/lig_dom"/>
</dbReference>
<evidence type="ECO:0000256" key="4">
    <source>
        <dbReference type="ARBA" id="ARBA00022605"/>
    </source>
</evidence>
<comment type="similarity">
    <text evidence="2">Belongs to the ATP-dependent AMP-binding enzyme family.</text>
</comment>
<evidence type="ECO:0000256" key="7">
    <source>
        <dbReference type="ARBA" id="ARBA00023002"/>
    </source>
</evidence>
<accession>A0A433D906</accession>
<dbReference type="CDD" id="cd05943">
    <property type="entry name" value="AACS"/>
    <property type="match status" value="1"/>
</dbReference>
<dbReference type="InterPro" id="IPR020845">
    <property type="entry name" value="AMP-binding_CS"/>
</dbReference>
<dbReference type="OrthoDB" id="10253869at2759"/>
<keyword evidence="4" id="KW-0028">Amino-acid biosynthesis</keyword>
<dbReference type="GO" id="GO:0030729">
    <property type="term" value="F:acetoacetate-CoA ligase activity"/>
    <property type="evidence" value="ECO:0007669"/>
    <property type="project" value="TreeGrafter"/>
</dbReference>
<keyword evidence="17" id="KW-1185">Reference proteome</keyword>
<organism evidence="16 17">
    <name type="scientific">Jimgerdemannia flammicorona</name>
    <dbReference type="NCBI Taxonomy" id="994334"/>
    <lineage>
        <taxon>Eukaryota</taxon>
        <taxon>Fungi</taxon>
        <taxon>Fungi incertae sedis</taxon>
        <taxon>Mucoromycota</taxon>
        <taxon>Mucoromycotina</taxon>
        <taxon>Endogonomycetes</taxon>
        <taxon>Endogonales</taxon>
        <taxon>Endogonaceae</taxon>
        <taxon>Jimgerdemannia</taxon>
    </lineage>
</organism>
<dbReference type="Gene3D" id="3.40.605.10">
    <property type="entry name" value="Aldehyde Dehydrogenase, Chain A, domain 1"/>
    <property type="match status" value="1"/>
</dbReference>
<dbReference type="InterPro" id="IPR032387">
    <property type="entry name" value="ACAS_N"/>
</dbReference>
<comment type="pathway">
    <text evidence="1">Amino-acid biosynthesis; L-proline biosynthesis; L-glutamate 5-semialdehyde from L-glutamate: step 2/2.</text>
</comment>
<evidence type="ECO:0000256" key="6">
    <source>
        <dbReference type="ARBA" id="ARBA00022857"/>
    </source>
</evidence>
<dbReference type="Gene3D" id="3.40.50.12780">
    <property type="entry name" value="N-terminal domain of ligase-like"/>
    <property type="match status" value="1"/>
</dbReference>
<keyword evidence="6" id="KW-0521">NADP</keyword>
<evidence type="ECO:0000256" key="1">
    <source>
        <dbReference type="ARBA" id="ARBA00004985"/>
    </source>
</evidence>
<dbReference type="CDD" id="cd07079">
    <property type="entry name" value="ALDH_F18-19_ProA-GPR"/>
    <property type="match status" value="1"/>
</dbReference>
<dbReference type="GO" id="GO:0055129">
    <property type="term" value="P:L-proline biosynthetic process"/>
    <property type="evidence" value="ECO:0007669"/>
    <property type="project" value="UniProtKB-UniPathway"/>
</dbReference>
<dbReference type="PROSITE" id="PS00455">
    <property type="entry name" value="AMP_BINDING"/>
    <property type="match status" value="1"/>
</dbReference>
<dbReference type="Pfam" id="PF00501">
    <property type="entry name" value="AMP-binding"/>
    <property type="match status" value="2"/>
</dbReference>
<dbReference type="Proteomes" id="UP000268093">
    <property type="component" value="Unassembled WGS sequence"/>
</dbReference>
<protein>
    <recommendedName>
        <fullName evidence="3">glutamate-5-semialdehyde dehydrogenase</fullName>
        <ecNumber evidence="3">1.2.1.41</ecNumber>
    </recommendedName>
    <alternativeName>
        <fullName evidence="12">Glutamate-5-semialdehyde dehydrogenase</fullName>
    </alternativeName>
    <alternativeName>
        <fullName evidence="11">Glutamyl-gamma-semialdehyde dehydrogenase</fullName>
    </alternativeName>
</protein>
<dbReference type="NCBIfam" id="NF001221">
    <property type="entry name" value="PRK00197.1"/>
    <property type="match status" value="1"/>
</dbReference>
<dbReference type="InterPro" id="IPR015590">
    <property type="entry name" value="Aldehyde_DH_dom"/>
</dbReference>
<dbReference type="InterPro" id="IPR045851">
    <property type="entry name" value="AMP-bd_C_sf"/>
</dbReference>